<name>A0A7X5BQT7_9BACT</name>
<dbReference type="EMBL" id="JAAAPK010000002">
    <property type="protein sequence ID" value="NBC40245.1"/>
    <property type="molecule type" value="Genomic_DNA"/>
</dbReference>
<evidence type="ECO:0000313" key="1">
    <source>
        <dbReference type="EMBL" id="NBC40245.1"/>
    </source>
</evidence>
<accession>A0A7X5BQT7</accession>
<keyword evidence="2" id="KW-1185">Reference proteome</keyword>
<proteinExistence type="predicted"/>
<organism evidence="1 2">
    <name type="scientific">Corallococcus exiguus</name>
    <dbReference type="NCBI Taxonomy" id="83462"/>
    <lineage>
        <taxon>Bacteria</taxon>
        <taxon>Pseudomonadati</taxon>
        <taxon>Myxococcota</taxon>
        <taxon>Myxococcia</taxon>
        <taxon>Myxococcales</taxon>
        <taxon>Cystobacterineae</taxon>
        <taxon>Myxococcaceae</taxon>
        <taxon>Corallococcus</taxon>
    </lineage>
</organism>
<sequence>MPDGTSARAESAWKVAIGDTLLLYFGGSEKRFLGAYRVMDPGKSGLGFTKAGGGAFAKVRDTGLKAALAAAPVYEPDPFFMSYVGYVLDPLHGVQAPPFEALPWPGQHTLIRLP</sequence>
<comment type="caution">
    <text evidence="1">The sequence shown here is derived from an EMBL/GenBank/DDBJ whole genome shotgun (WGS) entry which is preliminary data.</text>
</comment>
<dbReference type="AlphaFoldDB" id="A0A7X5BQT7"/>
<evidence type="ECO:0000313" key="2">
    <source>
        <dbReference type="Proteomes" id="UP000537825"/>
    </source>
</evidence>
<dbReference type="RefSeq" id="WP_139915773.1">
    <property type="nucleotide sequence ID" value="NZ_CBCSLE010000062.1"/>
</dbReference>
<gene>
    <name evidence="1" type="ORF">GTZ93_10445</name>
</gene>
<dbReference type="Proteomes" id="UP000537825">
    <property type="component" value="Unassembled WGS sequence"/>
</dbReference>
<protein>
    <submittedName>
        <fullName evidence="1">Uncharacterized protein</fullName>
    </submittedName>
</protein>
<reference evidence="1 2" key="1">
    <citation type="submission" date="2020-01" db="EMBL/GenBank/DDBJ databases">
        <title>The draft genome sequence of Corallococcus exiguus DSM 14696.</title>
        <authorList>
            <person name="Zhang X."/>
            <person name="Zhu H."/>
        </authorList>
    </citation>
    <scope>NUCLEOTIDE SEQUENCE [LARGE SCALE GENOMIC DNA]</scope>
    <source>
        <strain evidence="1 2">DSM 14696</strain>
    </source>
</reference>